<dbReference type="CDD" id="cd06261">
    <property type="entry name" value="TM_PBP2"/>
    <property type="match status" value="1"/>
</dbReference>
<feature type="domain" description="ABC transporter" evidence="15">
    <location>
        <begin position="318"/>
        <end position="546"/>
    </location>
</feature>
<dbReference type="Pfam" id="PF00005">
    <property type="entry name" value="ABC_tran"/>
    <property type="match status" value="1"/>
</dbReference>
<evidence type="ECO:0000256" key="1">
    <source>
        <dbReference type="ARBA" id="ARBA00004141"/>
    </source>
</evidence>
<dbReference type="GO" id="GO:0015419">
    <property type="term" value="F:ABC-type sulfate transporter activity"/>
    <property type="evidence" value="ECO:0007669"/>
    <property type="project" value="InterPro"/>
</dbReference>
<dbReference type="OrthoDB" id="9774448at2"/>
<comment type="subunit">
    <text evidence="2">The complex is composed of two ATP-binding proteins (CysA), two transmembrane proteins (CysT and CysW) and a solute-binding protein (CysP).</text>
</comment>
<evidence type="ECO:0000259" key="17">
    <source>
        <dbReference type="PROSITE" id="PS51866"/>
    </source>
</evidence>
<dbReference type="InterPro" id="IPR005116">
    <property type="entry name" value="Transp-assoc_OB_typ1"/>
</dbReference>
<dbReference type="STRING" id="545619.SAMN04489860_0730"/>
<dbReference type="Pfam" id="PF00528">
    <property type="entry name" value="BPD_transp_1"/>
    <property type="match status" value="1"/>
</dbReference>
<dbReference type="PROSITE" id="PS50928">
    <property type="entry name" value="ABC_TM1"/>
    <property type="match status" value="1"/>
</dbReference>
<dbReference type="PROSITE" id="PS50893">
    <property type="entry name" value="ABC_TRANSPORTER_2"/>
    <property type="match status" value="1"/>
</dbReference>
<evidence type="ECO:0000256" key="8">
    <source>
        <dbReference type="ARBA" id="ARBA00022989"/>
    </source>
</evidence>
<dbReference type="SUPFAM" id="SSF52540">
    <property type="entry name" value="P-loop containing nucleoside triphosphate hydrolases"/>
    <property type="match status" value="1"/>
</dbReference>
<organism evidence="18 19">
    <name type="scientific">Paraoerskovia marina</name>
    <dbReference type="NCBI Taxonomy" id="545619"/>
    <lineage>
        <taxon>Bacteria</taxon>
        <taxon>Bacillati</taxon>
        <taxon>Actinomycetota</taxon>
        <taxon>Actinomycetes</taxon>
        <taxon>Micrococcales</taxon>
        <taxon>Cellulomonadaceae</taxon>
        <taxon>Paraoerskovia</taxon>
    </lineage>
</organism>
<dbReference type="eggNOG" id="COG4149">
    <property type="taxonomic scope" value="Bacteria"/>
</dbReference>
<dbReference type="PROSITE" id="PS51866">
    <property type="entry name" value="MOP"/>
    <property type="match status" value="1"/>
</dbReference>
<keyword evidence="6" id="KW-0547">Nucleotide-binding</keyword>
<dbReference type="InterPro" id="IPR017871">
    <property type="entry name" value="ABC_transporter-like_CS"/>
</dbReference>
<gene>
    <name evidence="18" type="ORF">SAMN04489860_0730</name>
</gene>
<evidence type="ECO:0000259" key="16">
    <source>
        <dbReference type="PROSITE" id="PS50928"/>
    </source>
</evidence>
<evidence type="ECO:0000256" key="9">
    <source>
        <dbReference type="ARBA" id="ARBA00023032"/>
    </source>
</evidence>
<dbReference type="InterPro" id="IPR011867">
    <property type="entry name" value="ModB_ABC"/>
</dbReference>
<evidence type="ECO:0000256" key="12">
    <source>
        <dbReference type="PROSITE-ProRule" id="PRU01213"/>
    </source>
</evidence>
<dbReference type="AlphaFoldDB" id="A0A1H1P807"/>
<dbReference type="InterPro" id="IPR008995">
    <property type="entry name" value="Mo/tungstate-bd_C_term_dom"/>
</dbReference>
<evidence type="ECO:0000256" key="3">
    <source>
        <dbReference type="ARBA" id="ARBA00022448"/>
    </source>
</evidence>
<dbReference type="NCBIfam" id="TIGR01581">
    <property type="entry name" value="Mo_ABC_porter"/>
    <property type="match status" value="1"/>
</dbReference>
<feature type="transmembrane region" description="Helical" evidence="13">
    <location>
        <begin position="249"/>
        <end position="268"/>
    </location>
</feature>
<proteinExistence type="inferred from homology"/>
<keyword evidence="9" id="KW-0764">Sulfate transport</keyword>
<evidence type="ECO:0000256" key="6">
    <source>
        <dbReference type="ARBA" id="ARBA00022741"/>
    </source>
</evidence>
<dbReference type="InterPro" id="IPR006469">
    <property type="entry name" value="NifC_ABC_porter"/>
</dbReference>
<dbReference type="Proteomes" id="UP000185663">
    <property type="component" value="Chromosome I"/>
</dbReference>
<dbReference type="InterPro" id="IPR003439">
    <property type="entry name" value="ABC_transporter-like_ATP-bd"/>
</dbReference>
<keyword evidence="4 12" id="KW-0500">Molybdenum</keyword>
<dbReference type="NCBIfam" id="TIGR02141">
    <property type="entry name" value="modB_ABC"/>
    <property type="match status" value="1"/>
</dbReference>
<evidence type="ECO:0000256" key="2">
    <source>
        <dbReference type="ARBA" id="ARBA00011779"/>
    </source>
</evidence>
<dbReference type="Gene3D" id="2.40.50.100">
    <property type="match status" value="1"/>
</dbReference>
<keyword evidence="19" id="KW-1185">Reference proteome</keyword>
<feature type="transmembrane region" description="Helical" evidence="13">
    <location>
        <begin position="24"/>
        <end position="49"/>
    </location>
</feature>
<dbReference type="Gene3D" id="1.10.3720.10">
    <property type="entry name" value="MetI-like"/>
    <property type="match status" value="1"/>
</dbReference>
<dbReference type="GO" id="GO:0016887">
    <property type="term" value="F:ATP hydrolysis activity"/>
    <property type="evidence" value="ECO:0007669"/>
    <property type="project" value="InterPro"/>
</dbReference>
<comment type="similarity">
    <text evidence="13">Belongs to the binding-protein-dependent transport system permease family.</text>
</comment>
<dbReference type="InterPro" id="IPR035906">
    <property type="entry name" value="MetI-like_sf"/>
</dbReference>
<dbReference type="InterPro" id="IPR027417">
    <property type="entry name" value="P-loop_NTPase"/>
</dbReference>
<dbReference type="GO" id="GO:0005886">
    <property type="term" value="C:plasma membrane"/>
    <property type="evidence" value="ECO:0007669"/>
    <property type="project" value="UniProtKB-SubCell"/>
</dbReference>
<evidence type="ECO:0000256" key="10">
    <source>
        <dbReference type="ARBA" id="ARBA00023136"/>
    </source>
</evidence>
<evidence type="ECO:0000256" key="4">
    <source>
        <dbReference type="ARBA" id="ARBA00022505"/>
    </source>
</evidence>
<dbReference type="EMBL" id="LT629776">
    <property type="protein sequence ID" value="SDS07180.1"/>
    <property type="molecule type" value="Genomic_DNA"/>
</dbReference>
<evidence type="ECO:0000256" key="14">
    <source>
        <dbReference type="SAM" id="MobiDB-lite"/>
    </source>
</evidence>
<evidence type="ECO:0000256" key="13">
    <source>
        <dbReference type="RuleBase" id="RU363032"/>
    </source>
</evidence>
<dbReference type="SUPFAM" id="SSF161098">
    <property type="entry name" value="MetI-like"/>
    <property type="match status" value="1"/>
</dbReference>
<reference evidence="18 19" key="1">
    <citation type="submission" date="2016-10" db="EMBL/GenBank/DDBJ databases">
        <authorList>
            <person name="de Groot N.N."/>
        </authorList>
    </citation>
    <scope>NUCLEOTIDE SEQUENCE [LARGE SCALE GENOMIC DNA]</scope>
    <source>
        <strain evidence="18 19">DSM 22126</strain>
    </source>
</reference>
<keyword evidence="8 13" id="KW-1133">Transmembrane helix</keyword>
<evidence type="ECO:0000313" key="18">
    <source>
        <dbReference type="EMBL" id="SDS07180.1"/>
    </source>
</evidence>
<dbReference type="GO" id="GO:0005524">
    <property type="term" value="F:ATP binding"/>
    <property type="evidence" value="ECO:0007669"/>
    <property type="project" value="UniProtKB-KW"/>
</dbReference>
<feature type="transmembrane region" description="Helical" evidence="13">
    <location>
        <begin position="103"/>
        <end position="121"/>
    </location>
</feature>
<comment type="subcellular location">
    <subcellularLocation>
        <location evidence="13">Cell membrane</location>
        <topology evidence="13">Multi-pass membrane protein</topology>
    </subcellularLocation>
    <subcellularLocation>
        <location evidence="1">Membrane</location>
        <topology evidence="1">Multi-pass membrane protein</topology>
    </subcellularLocation>
</comment>
<feature type="transmembrane region" description="Helical" evidence="13">
    <location>
        <begin position="69"/>
        <end position="91"/>
    </location>
</feature>
<dbReference type="InterPro" id="IPR003593">
    <property type="entry name" value="AAA+_ATPase"/>
</dbReference>
<feature type="domain" description="ABC transmembrane type-1" evidence="16">
    <location>
        <begin position="65"/>
        <end position="267"/>
    </location>
</feature>
<dbReference type="SUPFAM" id="SSF50331">
    <property type="entry name" value="MOP-like"/>
    <property type="match status" value="1"/>
</dbReference>
<feature type="domain" description="Mop" evidence="17">
    <location>
        <begin position="600"/>
        <end position="666"/>
    </location>
</feature>
<evidence type="ECO:0000313" key="19">
    <source>
        <dbReference type="Proteomes" id="UP000185663"/>
    </source>
</evidence>
<dbReference type="Pfam" id="PF03459">
    <property type="entry name" value="TOBE"/>
    <property type="match status" value="1"/>
</dbReference>
<keyword evidence="10 13" id="KW-0472">Membrane</keyword>
<keyword evidence="3 13" id="KW-0813">Transport</keyword>
<name>A0A1H1P807_9CELL</name>
<sequence length="667" mass="67556">MTADADAGAGTTWRGRGGAVLPRWVLVPAAVGLALVVVPVVALVLATPWPDLPALLTSRSAVEALWLSLRTSVLATVICAALGVPHALVLARASFPGQRVVRALVLLPLALPPVVGGVALLEAFGRRGLVGEPLAVLGLEIGFTTAAVVLAQTFVALPFLVLSLEGALRGRREGAEDVAATLGAAPSRVLTRVTMPAVAPGLVSGLVLAWARALGEFGATITFAGSLPGVTQTLPLHVYVTRSSDPEGAIAMSLLLVVVALVVTTAVYRPPQRPRAARAPDPAASSGPPPTTAAPTTAAPTTTAPADPGPSGPAVDVARPAPAAATVTARVPDRDVDATISVAAGEVVAVVGPNGAGKSTLLAAAAGLVPGTLAVDDGPVEAAPVHRRRVGWVPQQPTAVARRTLDDVAFGPRAAGLRPDVAHGRAHAELRLLDADHLAEVPSTALSGGQAQRVAIARALAADPRLLLLDEPFASLDTAVAHEVRTALRDRLAATACSTLLVTHDPLDLLLLADRVVVMEDGRVVDDRPVADVLGAPRTTFTARLAGINLLRGTAVADGLDTPTGRISGVPGDGGPPEVGAGGVAVFDPAAVAVHRTPPGGSPRNTIPVRVTGVRPHGALVRVHATSDDGTHLAADLTPAALADLDVRAGERLLFVVKAAEVRVVGL</sequence>
<keyword evidence="7" id="KW-0067">ATP-binding</keyword>
<dbReference type="Gene3D" id="3.40.50.300">
    <property type="entry name" value="P-loop containing nucleotide triphosphate hydrolases"/>
    <property type="match status" value="1"/>
</dbReference>
<keyword evidence="5 13" id="KW-0812">Transmembrane</keyword>
<evidence type="ECO:0000256" key="11">
    <source>
        <dbReference type="ARBA" id="ARBA00025323"/>
    </source>
</evidence>
<protein>
    <submittedName>
        <fullName evidence="18">Molybdate transport system permease protein</fullName>
    </submittedName>
</protein>
<dbReference type="InterPro" id="IPR005667">
    <property type="entry name" value="Sulph_transpt2"/>
</dbReference>
<dbReference type="SMART" id="SM00382">
    <property type="entry name" value="AAA"/>
    <property type="match status" value="1"/>
</dbReference>
<comment type="function">
    <text evidence="11">Part of the ABC transporter complex CysAWTP (TC 3.A.1.6.1) involved in sulfate/thiosulfate import. Probably responsible for the translocation of the substrate across the membrane.</text>
</comment>
<feature type="compositionally biased region" description="Low complexity" evidence="14">
    <location>
        <begin position="293"/>
        <end position="306"/>
    </location>
</feature>
<dbReference type="PANTHER" id="PTHR30406">
    <property type="entry name" value="SULFATE TRANSPORT SYSTEM PERMEASE PROTEIN"/>
    <property type="match status" value="1"/>
</dbReference>
<evidence type="ECO:0000256" key="7">
    <source>
        <dbReference type="ARBA" id="ARBA00022840"/>
    </source>
</evidence>
<dbReference type="PANTHER" id="PTHR30406:SF8">
    <property type="entry name" value="SULFATE TRANSPORT SYSTEM PERMEASE PROTEIN CYST"/>
    <property type="match status" value="1"/>
</dbReference>
<evidence type="ECO:0000256" key="5">
    <source>
        <dbReference type="ARBA" id="ARBA00022692"/>
    </source>
</evidence>
<dbReference type="eggNOG" id="COG3842">
    <property type="taxonomic scope" value="Bacteria"/>
</dbReference>
<dbReference type="InterPro" id="IPR004606">
    <property type="entry name" value="Mop_domain"/>
</dbReference>
<feature type="region of interest" description="Disordered" evidence="14">
    <location>
        <begin position="271"/>
        <end position="317"/>
    </location>
</feature>
<dbReference type="GO" id="GO:0015098">
    <property type="term" value="F:molybdate ion transmembrane transporter activity"/>
    <property type="evidence" value="ECO:0007669"/>
    <property type="project" value="InterPro"/>
</dbReference>
<feature type="transmembrane region" description="Helical" evidence="13">
    <location>
        <begin position="141"/>
        <end position="162"/>
    </location>
</feature>
<dbReference type="PROSITE" id="PS00211">
    <property type="entry name" value="ABC_TRANSPORTER_1"/>
    <property type="match status" value="1"/>
</dbReference>
<dbReference type="RefSeq" id="WP_083371618.1">
    <property type="nucleotide sequence ID" value="NZ_LT629776.1"/>
</dbReference>
<dbReference type="InterPro" id="IPR000515">
    <property type="entry name" value="MetI-like"/>
</dbReference>
<accession>A0A1H1P807</accession>
<evidence type="ECO:0000259" key="15">
    <source>
        <dbReference type="PROSITE" id="PS50893"/>
    </source>
</evidence>
<feature type="compositionally biased region" description="Low complexity" evidence="14">
    <location>
        <begin position="277"/>
        <end position="286"/>
    </location>
</feature>